<dbReference type="InterPro" id="IPR006593">
    <property type="entry name" value="Cyt_b561/ferric_Rdtase_TM"/>
</dbReference>
<feature type="transmembrane region" description="Helical" evidence="12">
    <location>
        <begin position="349"/>
        <end position="371"/>
    </location>
</feature>
<dbReference type="CDD" id="cd08760">
    <property type="entry name" value="Cyt_b561_FRRS1_like"/>
    <property type="match status" value="1"/>
</dbReference>
<evidence type="ECO:0000256" key="7">
    <source>
        <dbReference type="ARBA" id="ARBA00022989"/>
    </source>
</evidence>
<dbReference type="Gene3D" id="1.20.120.1770">
    <property type="match status" value="1"/>
</dbReference>
<evidence type="ECO:0000256" key="11">
    <source>
        <dbReference type="SAM" id="MobiDB-lite"/>
    </source>
</evidence>
<keyword evidence="4" id="KW-0813">Transport</keyword>
<dbReference type="InterPro" id="IPR051237">
    <property type="entry name" value="Ferric-chelate_Red/DefProt"/>
</dbReference>
<dbReference type="Proteomes" id="UP000515154">
    <property type="component" value="Linkage group LG24"/>
</dbReference>
<feature type="transmembrane region" description="Helical" evidence="12">
    <location>
        <begin position="579"/>
        <end position="599"/>
    </location>
</feature>
<dbReference type="PROSITE" id="PS50836">
    <property type="entry name" value="DOMON"/>
    <property type="match status" value="1"/>
</dbReference>
<sequence>MPPGREALPLTALVIPLLVGLYVPTVISRSRGAPNCEDLTPHHHHKPAQTSNPPYSVDFSPQDFKGGDTITVTVKGTAGRIFKGFVIAARIDNSNENYGTFTAVPNTTAVSSCLKPNSALTHSTSSEKSSLSFNWTSPMDIPPGLHFKSSFVESYSVFWANLKTPLLPTPTGMPVTPTSVPGKSRNSWKCSEKFECQVSWEMDEASKTINFEFNLKVTNDRSYIALGLSEDDDMGSDSVMECLYYNGQVKGQYSYNEGIRNSKVTDLTLNNGKYVNGLMTCNFTRDNVMNNSKIFNIGQKQWYLLAAAGPVKDGFMKRKHTFTATTSGKVDFSKQNPVDSEEEEILTHLHGVSMIVAWVFFASVGIFAARYSKSVNKKLCKIMLWFQLHRTFMVLAMLLTILGFILIFIQNEGEYSELQGSSAKAHPIIGIIVTIFVIINPILGYFRPGKDHPKRIYFNWVHSMIGTILMILADVTIFIGVLMHSKMENVERMYDAFVIEMSLFLVYKFVAGCGMEIMEYCNQDEEEAEDHSIKPMFWNRLRGTFGYDKVSAYEMNTPGQNKPPEPEVNKEEKVKTIMLLVHTVICLAFTISLIATLFMKP</sequence>
<evidence type="ECO:0000256" key="5">
    <source>
        <dbReference type="ARBA" id="ARBA00022692"/>
    </source>
</evidence>
<evidence type="ECO:0000256" key="12">
    <source>
        <dbReference type="SAM" id="Phobius"/>
    </source>
</evidence>
<dbReference type="Pfam" id="PF03188">
    <property type="entry name" value="Cytochrom_B561"/>
    <property type="match status" value="1"/>
</dbReference>
<name>A0A6P7TKU6_9MOLL</name>
<accession>A0A6P7TKU6</accession>
<organism evidence="17 18">
    <name type="scientific">Octopus sinensis</name>
    <name type="common">East Asian common octopus</name>
    <dbReference type="NCBI Taxonomy" id="2607531"/>
    <lineage>
        <taxon>Eukaryota</taxon>
        <taxon>Metazoa</taxon>
        <taxon>Spiralia</taxon>
        <taxon>Lophotrochozoa</taxon>
        <taxon>Mollusca</taxon>
        <taxon>Cephalopoda</taxon>
        <taxon>Coleoidea</taxon>
        <taxon>Octopodiformes</taxon>
        <taxon>Octopoda</taxon>
        <taxon>Incirrata</taxon>
        <taxon>Octopodidae</taxon>
        <taxon>Octopus</taxon>
    </lineage>
</organism>
<keyword evidence="10" id="KW-0325">Glycoprotein</keyword>
<feature type="transmembrane region" description="Helical" evidence="12">
    <location>
        <begin position="425"/>
        <end position="446"/>
    </location>
</feature>
<feature type="transmembrane region" description="Helical" evidence="12">
    <location>
        <begin position="458"/>
        <end position="481"/>
    </location>
</feature>
<evidence type="ECO:0000256" key="8">
    <source>
        <dbReference type="ARBA" id="ARBA00023004"/>
    </source>
</evidence>
<evidence type="ECO:0000259" key="14">
    <source>
        <dbReference type="PROSITE" id="PS50836"/>
    </source>
</evidence>
<dbReference type="PROSITE" id="PS50939">
    <property type="entry name" value="CYTOCHROME_B561"/>
    <property type="match status" value="1"/>
</dbReference>
<keyword evidence="5 12" id="KW-0812">Transmembrane</keyword>
<feature type="domain" description="Cytochrome b561" evidence="15">
    <location>
        <begin position="314"/>
        <end position="518"/>
    </location>
</feature>
<evidence type="ECO:0000256" key="4">
    <source>
        <dbReference type="ARBA" id="ARBA00022448"/>
    </source>
</evidence>
<keyword evidence="13" id="KW-0732">Signal</keyword>
<keyword evidence="6" id="KW-0249">Electron transport</keyword>
<evidence type="ECO:0000256" key="13">
    <source>
        <dbReference type="SAM" id="SignalP"/>
    </source>
</evidence>
<evidence type="ECO:0000259" key="15">
    <source>
        <dbReference type="PROSITE" id="PS50939"/>
    </source>
</evidence>
<evidence type="ECO:0000259" key="16">
    <source>
        <dbReference type="PROSITE" id="PS51019"/>
    </source>
</evidence>
<feature type="chain" id="PRO_5027642045" evidence="13">
    <location>
        <begin position="33"/>
        <end position="601"/>
    </location>
</feature>
<evidence type="ECO:0000256" key="6">
    <source>
        <dbReference type="ARBA" id="ARBA00022982"/>
    </source>
</evidence>
<dbReference type="PROSITE" id="PS51019">
    <property type="entry name" value="REELIN"/>
    <property type="match status" value="1"/>
</dbReference>
<feature type="transmembrane region" description="Helical" evidence="12">
    <location>
        <begin position="493"/>
        <end position="510"/>
    </location>
</feature>
<keyword evidence="7 12" id="KW-1133">Transmembrane helix</keyword>
<dbReference type="CDD" id="cd08544">
    <property type="entry name" value="Reeler"/>
    <property type="match status" value="1"/>
</dbReference>
<dbReference type="PANTHER" id="PTHR45828:SF33">
    <property type="entry name" value="DOMON DOMAIN-CONTAINING PROTEIN"/>
    <property type="match status" value="1"/>
</dbReference>
<keyword evidence="9 12" id="KW-0472">Membrane</keyword>
<dbReference type="SMART" id="SM00664">
    <property type="entry name" value="DoH"/>
    <property type="match status" value="1"/>
</dbReference>
<dbReference type="InterPro" id="IPR002861">
    <property type="entry name" value="Reeler_dom"/>
</dbReference>
<feature type="domain" description="DOMON" evidence="14">
    <location>
        <begin position="194"/>
        <end position="309"/>
    </location>
</feature>
<dbReference type="PANTHER" id="PTHR45828">
    <property type="entry name" value="CYTOCHROME B561/FERRIC REDUCTASE TRANSMEMBRANE"/>
    <property type="match status" value="1"/>
</dbReference>
<protein>
    <submittedName>
        <fullName evidence="18">Ferric-chelate reductase 1 isoform X1</fullName>
    </submittedName>
</protein>
<dbReference type="GO" id="GO:0016020">
    <property type="term" value="C:membrane"/>
    <property type="evidence" value="ECO:0007669"/>
    <property type="project" value="UniProtKB-SubCell"/>
</dbReference>
<keyword evidence="8" id="KW-0408">Iron</keyword>
<dbReference type="SMART" id="SM00665">
    <property type="entry name" value="B561"/>
    <property type="match status" value="1"/>
</dbReference>
<evidence type="ECO:0000313" key="17">
    <source>
        <dbReference type="Proteomes" id="UP000515154"/>
    </source>
</evidence>
<dbReference type="RefSeq" id="XP_029650675.1">
    <property type="nucleotide sequence ID" value="XM_029794815.2"/>
</dbReference>
<evidence type="ECO:0000256" key="1">
    <source>
        <dbReference type="ARBA" id="ARBA00001970"/>
    </source>
</evidence>
<evidence type="ECO:0000256" key="9">
    <source>
        <dbReference type="ARBA" id="ARBA00023136"/>
    </source>
</evidence>
<comment type="subcellular location">
    <subcellularLocation>
        <location evidence="2">Membrane</location>
        <topology evidence="2">Multi-pass membrane protein</topology>
    </subcellularLocation>
</comment>
<evidence type="ECO:0000256" key="10">
    <source>
        <dbReference type="ARBA" id="ARBA00023180"/>
    </source>
</evidence>
<feature type="signal peptide" evidence="13">
    <location>
        <begin position="1"/>
        <end position="32"/>
    </location>
</feature>
<dbReference type="AlphaFoldDB" id="A0A6P7TKU6"/>
<reference evidence="18" key="1">
    <citation type="submission" date="2025-08" db="UniProtKB">
        <authorList>
            <consortium name="RefSeq"/>
        </authorList>
    </citation>
    <scope>IDENTIFICATION</scope>
</reference>
<comment type="cofactor">
    <cofactor evidence="1">
        <name>heme b</name>
        <dbReference type="ChEBI" id="CHEBI:60344"/>
    </cofactor>
</comment>
<feature type="transmembrane region" description="Helical" evidence="12">
    <location>
        <begin position="392"/>
        <end position="410"/>
    </location>
</feature>
<gene>
    <name evidence="18" type="primary">LOC115224023</name>
</gene>
<dbReference type="Pfam" id="PF02014">
    <property type="entry name" value="Reeler"/>
    <property type="match status" value="1"/>
</dbReference>
<proteinExistence type="inferred from homology"/>
<evidence type="ECO:0000256" key="2">
    <source>
        <dbReference type="ARBA" id="ARBA00004141"/>
    </source>
</evidence>
<comment type="similarity">
    <text evidence="3">Belongs to the FRRS1 family.</text>
</comment>
<feature type="domain" description="Reelin" evidence="16">
    <location>
        <begin position="17"/>
        <end position="181"/>
    </location>
</feature>
<dbReference type="Pfam" id="PF03351">
    <property type="entry name" value="DOMON"/>
    <property type="match status" value="1"/>
</dbReference>
<feature type="region of interest" description="Disordered" evidence="11">
    <location>
        <begin position="34"/>
        <end position="56"/>
    </location>
</feature>
<evidence type="ECO:0000313" key="18">
    <source>
        <dbReference type="RefSeq" id="XP_029650675.1"/>
    </source>
</evidence>
<dbReference type="InterPro" id="IPR005018">
    <property type="entry name" value="DOMON_domain"/>
</dbReference>
<keyword evidence="17" id="KW-1185">Reference proteome</keyword>
<evidence type="ECO:0000256" key="3">
    <source>
        <dbReference type="ARBA" id="ARBA00009195"/>
    </source>
</evidence>
<dbReference type="KEGG" id="osn:115224023"/>
<dbReference type="InterPro" id="IPR042307">
    <property type="entry name" value="Reeler_sf"/>
</dbReference>
<dbReference type="Gene3D" id="2.60.40.4060">
    <property type="entry name" value="Reeler domain"/>
    <property type="match status" value="1"/>
</dbReference>